<evidence type="ECO:0000256" key="3">
    <source>
        <dbReference type="ARBA" id="ARBA00022448"/>
    </source>
</evidence>
<dbReference type="Proteomes" id="UP001528673">
    <property type="component" value="Unassembled WGS sequence"/>
</dbReference>
<keyword evidence="5" id="KW-0812">Transmembrane</keyword>
<keyword evidence="4" id="KW-1134">Transmembrane beta strand</keyword>
<feature type="domain" description="Porin" evidence="12">
    <location>
        <begin position="9"/>
        <end position="335"/>
    </location>
</feature>
<keyword evidence="9" id="KW-0472">Membrane</keyword>
<evidence type="ECO:0000256" key="9">
    <source>
        <dbReference type="ARBA" id="ARBA00023136"/>
    </source>
</evidence>
<evidence type="ECO:0000259" key="12">
    <source>
        <dbReference type="Pfam" id="PF13609"/>
    </source>
</evidence>
<evidence type="ECO:0000256" key="6">
    <source>
        <dbReference type="ARBA" id="ARBA00022729"/>
    </source>
</evidence>
<dbReference type="CDD" id="cd00342">
    <property type="entry name" value="gram_neg_porins"/>
    <property type="match status" value="1"/>
</dbReference>
<sequence>MRKQLPITALVATLAAPMAMAQSSVTIYGVIDLAFTRASNGPANITRVDSGTGWGSRLGFRGSEDLGGGLKANFLLEQGFDASSGALQQGGAAFGRSAWLGLSGSNWETRLGRQLSPTALSLLAVDPGVGNYYANLQQTGIGSLQSPASVAGDPGHQSTARINNSASVRWTEGSWMVRALVAPGQSDSTGAGNLHGGSVTYEKGPLLGTAAYTRFKQYAKDIPSGAAPGWQTEWTLAGSYKFGLAKLEGGFYSFDPSERNKTLAATTVLKSQSRWIGATVPTGTGQVLVQYIRNNVQRMPGVAAANSDILGATYEHFLSKRTVAYASAGSVRNSATSNTMLVGSTTAVVPGAMGASVKAVSFGLRHSF</sequence>
<keyword evidence="7" id="KW-0406">Ion transport</keyword>
<dbReference type="PRINTS" id="PR00184">
    <property type="entry name" value="NEISSPPORIN"/>
</dbReference>
<keyword evidence="8" id="KW-0626">Porin</keyword>
<proteinExistence type="predicted"/>
<gene>
    <name evidence="13" type="ORF">PSQ40_06550</name>
</gene>
<protein>
    <submittedName>
        <fullName evidence="13">Porin</fullName>
    </submittedName>
</protein>
<comment type="caution">
    <text evidence="13">The sequence shown here is derived from an EMBL/GenBank/DDBJ whole genome shotgun (WGS) entry which is preliminary data.</text>
</comment>
<keyword evidence="3" id="KW-0813">Transport</keyword>
<dbReference type="PANTHER" id="PTHR34501:SF9">
    <property type="entry name" value="MAJOR OUTER MEMBRANE PROTEIN P.IA"/>
    <property type="match status" value="1"/>
</dbReference>
<comment type="subunit">
    <text evidence="2">Homotrimer.</text>
</comment>
<dbReference type="SUPFAM" id="SSF56935">
    <property type="entry name" value="Porins"/>
    <property type="match status" value="1"/>
</dbReference>
<keyword evidence="6 11" id="KW-0732">Signal</keyword>
<dbReference type="InterPro" id="IPR023614">
    <property type="entry name" value="Porin_dom_sf"/>
</dbReference>
<feature type="signal peptide" evidence="11">
    <location>
        <begin position="1"/>
        <end position="21"/>
    </location>
</feature>
<dbReference type="RefSeq" id="WP_273949856.1">
    <property type="nucleotide sequence ID" value="NZ_JAQSIP010000002.1"/>
</dbReference>
<evidence type="ECO:0000256" key="4">
    <source>
        <dbReference type="ARBA" id="ARBA00022452"/>
    </source>
</evidence>
<organism evidence="13 14">
    <name type="scientific">Curvibacter cyanobacteriorum</name>
    <dbReference type="NCBI Taxonomy" id="3026422"/>
    <lineage>
        <taxon>Bacteria</taxon>
        <taxon>Pseudomonadati</taxon>
        <taxon>Pseudomonadota</taxon>
        <taxon>Betaproteobacteria</taxon>
        <taxon>Burkholderiales</taxon>
        <taxon>Comamonadaceae</taxon>
        <taxon>Curvibacter</taxon>
    </lineage>
</organism>
<dbReference type="EMBL" id="JAQSIP010000002">
    <property type="protein sequence ID" value="MDD0838225.1"/>
    <property type="molecule type" value="Genomic_DNA"/>
</dbReference>
<accession>A0ABT5MW28</accession>
<feature type="chain" id="PRO_5045447729" evidence="11">
    <location>
        <begin position="22"/>
        <end position="368"/>
    </location>
</feature>
<dbReference type="InterPro" id="IPR002299">
    <property type="entry name" value="Porin_Neis"/>
</dbReference>
<evidence type="ECO:0000256" key="10">
    <source>
        <dbReference type="ARBA" id="ARBA00023237"/>
    </source>
</evidence>
<reference evidence="13 14" key="1">
    <citation type="submission" date="2023-02" db="EMBL/GenBank/DDBJ databases">
        <title>Bacterial whole genomic sequence of Curvibacter sp. HBC61.</title>
        <authorList>
            <person name="Le V."/>
            <person name="Ko S.-R."/>
            <person name="Ahn C.-Y."/>
            <person name="Oh H.-M."/>
        </authorList>
    </citation>
    <scope>NUCLEOTIDE SEQUENCE [LARGE SCALE GENOMIC DNA]</scope>
    <source>
        <strain evidence="13 14">HBC61</strain>
    </source>
</reference>
<evidence type="ECO:0000313" key="13">
    <source>
        <dbReference type="EMBL" id="MDD0838225.1"/>
    </source>
</evidence>
<evidence type="ECO:0000256" key="5">
    <source>
        <dbReference type="ARBA" id="ARBA00022692"/>
    </source>
</evidence>
<evidence type="ECO:0000256" key="11">
    <source>
        <dbReference type="SAM" id="SignalP"/>
    </source>
</evidence>
<evidence type="ECO:0000256" key="2">
    <source>
        <dbReference type="ARBA" id="ARBA00011233"/>
    </source>
</evidence>
<dbReference type="InterPro" id="IPR033900">
    <property type="entry name" value="Gram_neg_porin_domain"/>
</dbReference>
<evidence type="ECO:0000256" key="8">
    <source>
        <dbReference type="ARBA" id="ARBA00023114"/>
    </source>
</evidence>
<dbReference type="Pfam" id="PF13609">
    <property type="entry name" value="Porin_4"/>
    <property type="match status" value="1"/>
</dbReference>
<evidence type="ECO:0000256" key="1">
    <source>
        <dbReference type="ARBA" id="ARBA00004571"/>
    </source>
</evidence>
<keyword evidence="10" id="KW-0998">Cell outer membrane</keyword>
<name>A0ABT5MW28_9BURK</name>
<dbReference type="PANTHER" id="PTHR34501">
    <property type="entry name" value="PROTEIN YDDL-RELATED"/>
    <property type="match status" value="1"/>
</dbReference>
<dbReference type="Gene3D" id="2.40.160.10">
    <property type="entry name" value="Porin"/>
    <property type="match status" value="1"/>
</dbReference>
<comment type="subcellular location">
    <subcellularLocation>
        <location evidence="1">Cell outer membrane</location>
        <topology evidence="1">Multi-pass membrane protein</topology>
    </subcellularLocation>
</comment>
<evidence type="ECO:0000256" key="7">
    <source>
        <dbReference type="ARBA" id="ARBA00023065"/>
    </source>
</evidence>
<dbReference type="InterPro" id="IPR050298">
    <property type="entry name" value="Gram-neg_bact_OMP"/>
</dbReference>
<keyword evidence="14" id="KW-1185">Reference proteome</keyword>
<evidence type="ECO:0000313" key="14">
    <source>
        <dbReference type="Proteomes" id="UP001528673"/>
    </source>
</evidence>